<dbReference type="RefSeq" id="WP_136596898.1">
    <property type="nucleotide sequence ID" value="NZ_STGV01000001.1"/>
</dbReference>
<comment type="caution">
    <text evidence="2">The sequence shown here is derived from an EMBL/GenBank/DDBJ whole genome shotgun (WGS) entry which is preliminary data.</text>
</comment>
<dbReference type="PIRSF" id="PIRSF011386">
    <property type="entry name" value="FixH"/>
    <property type="match status" value="1"/>
</dbReference>
<proteinExistence type="predicted"/>
<dbReference type="Pfam" id="PF05751">
    <property type="entry name" value="FixH"/>
    <property type="match status" value="1"/>
</dbReference>
<evidence type="ECO:0000313" key="3">
    <source>
        <dbReference type="Proteomes" id="UP000308828"/>
    </source>
</evidence>
<gene>
    <name evidence="2" type="ORF">FAA97_02255</name>
</gene>
<dbReference type="EMBL" id="STGV01000001">
    <property type="protein sequence ID" value="THV25050.1"/>
    <property type="molecule type" value="Genomic_DNA"/>
</dbReference>
<dbReference type="OrthoDB" id="1495896at2"/>
<accession>A0A4S8P4N3</accession>
<protein>
    <submittedName>
        <fullName evidence="2">Cation transporter</fullName>
    </submittedName>
</protein>
<feature type="transmembrane region" description="Helical" evidence="1">
    <location>
        <begin position="12"/>
        <end position="38"/>
    </location>
</feature>
<keyword evidence="1" id="KW-0472">Membrane</keyword>
<keyword evidence="1" id="KW-1133">Transmembrane helix</keyword>
<dbReference type="Proteomes" id="UP000308828">
    <property type="component" value="Unassembled WGS sequence"/>
</dbReference>
<name>A0A4S8P4N3_9HYPH</name>
<evidence type="ECO:0000313" key="2">
    <source>
        <dbReference type="EMBL" id="THV25050.1"/>
    </source>
</evidence>
<dbReference type="InterPro" id="IPR008620">
    <property type="entry name" value="FixH"/>
</dbReference>
<keyword evidence="1" id="KW-0812">Transmembrane</keyword>
<evidence type="ECO:0000256" key="1">
    <source>
        <dbReference type="SAM" id="Phobius"/>
    </source>
</evidence>
<sequence>MRTNTGKSFTFTGWHMLAIMVAFFGVIISVNVTMAYLASSSWSGLVVKNTYVASQQFNGKTAAIREMLATGIEGDLSVSASSIRYRLTLPGDQPVVADSVLAHFKRPVGTVQDFELQLTPAGDGLYVAERAIDSGSWIVEIQAVKDGKLVMHEAERITVSGEQQ</sequence>
<keyword evidence="3" id="KW-1185">Reference proteome</keyword>
<dbReference type="InterPro" id="IPR018037">
    <property type="entry name" value="FixH_proteobacterial"/>
</dbReference>
<organism evidence="2 3">
    <name type="scientific">Peteryoungia ipomoeae</name>
    <dbReference type="NCBI Taxonomy" id="1210932"/>
    <lineage>
        <taxon>Bacteria</taxon>
        <taxon>Pseudomonadati</taxon>
        <taxon>Pseudomonadota</taxon>
        <taxon>Alphaproteobacteria</taxon>
        <taxon>Hyphomicrobiales</taxon>
        <taxon>Rhizobiaceae</taxon>
        <taxon>Peteryoungia</taxon>
    </lineage>
</organism>
<reference evidence="2 3" key="1">
    <citation type="submission" date="2019-04" db="EMBL/GenBank/DDBJ databases">
        <title>Genome sequence of strain shin9-1.</title>
        <authorList>
            <person name="Gao J."/>
            <person name="Sun J."/>
        </authorList>
    </citation>
    <scope>NUCLEOTIDE SEQUENCE [LARGE SCALE GENOMIC DNA]</scope>
    <source>
        <strain evidence="3">shin9-1</strain>
    </source>
</reference>
<dbReference type="AlphaFoldDB" id="A0A4S8P4N3"/>